<reference evidence="1 2" key="1">
    <citation type="journal article" date="2022" name="Plant J.">
        <title>Chromosome-level genome of Camellia lanceoleosa provides a valuable resource for understanding genome evolution and self-incompatibility.</title>
        <authorList>
            <person name="Gong W."/>
            <person name="Xiao S."/>
            <person name="Wang L."/>
            <person name="Liao Z."/>
            <person name="Chang Y."/>
            <person name="Mo W."/>
            <person name="Hu G."/>
            <person name="Li W."/>
            <person name="Zhao G."/>
            <person name="Zhu H."/>
            <person name="Hu X."/>
            <person name="Ji K."/>
            <person name="Xiang X."/>
            <person name="Song Q."/>
            <person name="Yuan D."/>
            <person name="Jin S."/>
            <person name="Zhang L."/>
        </authorList>
    </citation>
    <scope>NUCLEOTIDE SEQUENCE [LARGE SCALE GENOMIC DNA]</scope>
    <source>
        <strain evidence="1">SQ_2022a</strain>
    </source>
</reference>
<protein>
    <submittedName>
        <fullName evidence="1">Uncharacterized protein</fullName>
    </submittedName>
</protein>
<dbReference type="EMBL" id="CM045758">
    <property type="protein sequence ID" value="KAI8032263.1"/>
    <property type="molecule type" value="Genomic_DNA"/>
</dbReference>
<comment type="caution">
    <text evidence="1">The sequence shown here is derived from an EMBL/GenBank/DDBJ whole genome shotgun (WGS) entry which is preliminary data.</text>
</comment>
<gene>
    <name evidence="1" type="ORF">LOK49_LG01G02396</name>
</gene>
<evidence type="ECO:0000313" key="2">
    <source>
        <dbReference type="Proteomes" id="UP001060215"/>
    </source>
</evidence>
<organism evidence="1 2">
    <name type="scientific">Camellia lanceoleosa</name>
    <dbReference type="NCBI Taxonomy" id="1840588"/>
    <lineage>
        <taxon>Eukaryota</taxon>
        <taxon>Viridiplantae</taxon>
        <taxon>Streptophyta</taxon>
        <taxon>Embryophyta</taxon>
        <taxon>Tracheophyta</taxon>
        <taxon>Spermatophyta</taxon>
        <taxon>Magnoliopsida</taxon>
        <taxon>eudicotyledons</taxon>
        <taxon>Gunneridae</taxon>
        <taxon>Pentapetalae</taxon>
        <taxon>asterids</taxon>
        <taxon>Ericales</taxon>
        <taxon>Theaceae</taxon>
        <taxon>Camellia</taxon>
    </lineage>
</organism>
<proteinExistence type="predicted"/>
<sequence>MHDVEMDWLSPFKLSNICKNVPQKVISIAYEEYERRVKKSKQNGNGSESDQEINLFSAVSVFVRNRWRLHHGDDDGSSWIMTMKNFGEEEKKKKITELFNFNRVVMEPKTQISLSAINGFFSA</sequence>
<keyword evidence="2" id="KW-1185">Reference proteome</keyword>
<accession>A0ACC0J4C8</accession>
<dbReference type="Proteomes" id="UP001060215">
    <property type="component" value="Chromosome 1"/>
</dbReference>
<name>A0ACC0J4C8_9ERIC</name>
<evidence type="ECO:0000313" key="1">
    <source>
        <dbReference type="EMBL" id="KAI8032263.1"/>
    </source>
</evidence>